<proteinExistence type="predicted"/>
<keyword evidence="2" id="KW-1185">Reference proteome</keyword>
<dbReference type="InParanoid" id="A0A0V1B9M4"/>
<reference evidence="1 2" key="1">
    <citation type="submission" date="2015-01" db="EMBL/GenBank/DDBJ databases">
        <title>Evolution of Trichinella species and genotypes.</title>
        <authorList>
            <person name="Korhonen P.K."/>
            <person name="Edoardo P."/>
            <person name="Giuseppe L.R."/>
            <person name="Gasser R.B."/>
        </authorList>
    </citation>
    <scope>NUCLEOTIDE SEQUENCE [LARGE SCALE GENOMIC DNA]</scope>
    <source>
        <strain evidence="1">ISS3</strain>
    </source>
</reference>
<dbReference type="AlphaFoldDB" id="A0A0V1B9M4"/>
<accession>A0A0V1B9M4</accession>
<name>A0A0V1B9M4_TRISP</name>
<sequence>MDVRMALCAKVESNSFQSRKADCNYSECLQISIFIGPNSLIKRSSNLADVPHLP</sequence>
<comment type="caution">
    <text evidence="1">The sequence shown here is derived from an EMBL/GenBank/DDBJ whole genome shotgun (WGS) entry which is preliminary data.</text>
</comment>
<dbReference type="Proteomes" id="UP000054776">
    <property type="component" value="Unassembled WGS sequence"/>
</dbReference>
<gene>
    <name evidence="1" type="ORF">T01_7158</name>
</gene>
<evidence type="ECO:0000313" key="1">
    <source>
        <dbReference type="EMBL" id="KRY33674.1"/>
    </source>
</evidence>
<organism evidence="1 2">
    <name type="scientific">Trichinella spiralis</name>
    <name type="common">Trichina worm</name>
    <dbReference type="NCBI Taxonomy" id="6334"/>
    <lineage>
        <taxon>Eukaryota</taxon>
        <taxon>Metazoa</taxon>
        <taxon>Ecdysozoa</taxon>
        <taxon>Nematoda</taxon>
        <taxon>Enoplea</taxon>
        <taxon>Dorylaimia</taxon>
        <taxon>Trichinellida</taxon>
        <taxon>Trichinellidae</taxon>
        <taxon>Trichinella</taxon>
    </lineage>
</organism>
<dbReference type="EMBL" id="JYDH01000078">
    <property type="protein sequence ID" value="KRY33674.1"/>
    <property type="molecule type" value="Genomic_DNA"/>
</dbReference>
<evidence type="ECO:0000313" key="2">
    <source>
        <dbReference type="Proteomes" id="UP000054776"/>
    </source>
</evidence>
<protein>
    <submittedName>
        <fullName evidence="1">Uncharacterized protein</fullName>
    </submittedName>
</protein>